<proteinExistence type="predicted"/>
<keyword evidence="3" id="KW-1185">Reference proteome</keyword>
<feature type="domain" description="MmyB-like transcription regulator ligand binding" evidence="1">
    <location>
        <begin position="2"/>
        <end position="135"/>
    </location>
</feature>
<name>A0ABU7RZF4_9ACTN</name>
<evidence type="ECO:0000313" key="2">
    <source>
        <dbReference type="EMBL" id="MEE6261579.1"/>
    </source>
</evidence>
<comment type="caution">
    <text evidence="2">The sequence shown here is derived from an EMBL/GenBank/DDBJ whole genome shotgun (WGS) entry which is preliminary data.</text>
</comment>
<organism evidence="2 3">
    <name type="scientific">Plantactinospora sonchi</name>
    <dbReference type="NCBI Taxonomy" id="1544735"/>
    <lineage>
        <taxon>Bacteria</taxon>
        <taxon>Bacillati</taxon>
        <taxon>Actinomycetota</taxon>
        <taxon>Actinomycetes</taxon>
        <taxon>Micromonosporales</taxon>
        <taxon>Micromonosporaceae</taxon>
        <taxon>Plantactinospora</taxon>
    </lineage>
</organism>
<dbReference type="PANTHER" id="PTHR35010:SF2">
    <property type="entry name" value="BLL4672 PROTEIN"/>
    <property type="match status" value="1"/>
</dbReference>
<protein>
    <recommendedName>
        <fullName evidence="1">MmyB-like transcription regulator ligand binding domain-containing protein</fullName>
    </recommendedName>
</protein>
<dbReference type="Pfam" id="PF17765">
    <property type="entry name" value="MLTR_LBD"/>
    <property type="match status" value="1"/>
</dbReference>
<accession>A0ABU7RZF4</accession>
<dbReference type="RefSeq" id="WP_331216662.1">
    <property type="nucleotide sequence ID" value="NZ_JAZGQK010000021.1"/>
</dbReference>
<reference evidence="2 3" key="1">
    <citation type="submission" date="2024-01" db="EMBL/GenBank/DDBJ databases">
        <title>Genome insights into Plantactinospora sonchi sp. nov.</title>
        <authorList>
            <person name="Wang L."/>
        </authorList>
    </citation>
    <scope>NUCLEOTIDE SEQUENCE [LARGE SCALE GENOMIC DNA]</scope>
    <source>
        <strain evidence="2 3">NEAU-QY2</strain>
    </source>
</reference>
<sequence>MALFGDERRHTGLARSLHYRWFTDPATRLRHPAEDRAAHSRLIAANLHAVYTRDGAGSRVGEIVTALLAASPEFAELWREHLVPGPYCAPKRIRHPEVGLLELHCQTLVDPDQSQLLLVFTAAPGSESHERLRLLSVVGDLGLGV</sequence>
<dbReference type="InterPro" id="IPR041413">
    <property type="entry name" value="MLTR_LBD"/>
</dbReference>
<gene>
    <name evidence="2" type="ORF">V1633_24135</name>
</gene>
<evidence type="ECO:0000313" key="3">
    <source>
        <dbReference type="Proteomes" id="UP001332243"/>
    </source>
</evidence>
<dbReference type="PANTHER" id="PTHR35010">
    <property type="entry name" value="BLL4672 PROTEIN-RELATED"/>
    <property type="match status" value="1"/>
</dbReference>
<dbReference type="EMBL" id="JAZGQK010000021">
    <property type="protein sequence ID" value="MEE6261579.1"/>
    <property type="molecule type" value="Genomic_DNA"/>
</dbReference>
<evidence type="ECO:0000259" key="1">
    <source>
        <dbReference type="Pfam" id="PF17765"/>
    </source>
</evidence>
<dbReference type="Proteomes" id="UP001332243">
    <property type="component" value="Unassembled WGS sequence"/>
</dbReference>
<dbReference type="Gene3D" id="3.30.450.180">
    <property type="match status" value="1"/>
</dbReference>